<accession>A0A316HTS8</accession>
<organism evidence="2 3">
    <name type="scientific">Lentzea atacamensis</name>
    <dbReference type="NCBI Taxonomy" id="531938"/>
    <lineage>
        <taxon>Bacteria</taxon>
        <taxon>Bacillati</taxon>
        <taxon>Actinomycetota</taxon>
        <taxon>Actinomycetes</taxon>
        <taxon>Pseudonocardiales</taxon>
        <taxon>Pseudonocardiaceae</taxon>
        <taxon>Lentzea</taxon>
    </lineage>
</organism>
<sequence>MPWFNVDDGFAFHRKTVRAGNAAVGLWARAGSWCAKELTDGFVPDHMVRTMGTVKQAERLVAAGLWVRDEERMGFQFHEYAEDGRNLTREVVLKKREQAAEKKRRQREGNAQKSANTQVGESCPEGTDGGVPEGVPGGVNVPPPLPSPPSSPNGEEPSLRSGSRRATNGASLIPDDFTVTPEMVAWAKQETPLIDGRRETAAFIDHWKQATRNHKKRDWVAAWRNWMRRAQSDAETKPSRASPNRRPSMNQTDANIATFMGLDQPQTQLYAISGGESA</sequence>
<feature type="compositionally biased region" description="Gly residues" evidence="1">
    <location>
        <begin position="127"/>
        <end position="137"/>
    </location>
</feature>
<proteinExistence type="predicted"/>
<gene>
    <name evidence="2" type="ORF">C8D88_11693</name>
</gene>
<dbReference type="AlphaFoldDB" id="A0A316HTS8"/>
<dbReference type="RefSeq" id="WP_109641159.1">
    <property type="nucleotide sequence ID" value="NZ_QGHB01000016.1"/>
</dbReference>
<evidence type="ECO:0000313" key="3">
    <source>
        <dbReference type="Proteomes" id="UP000246005"/>
    </source>
</evidence>
<feature type="compositionally biased region" description="Pro residues" evidence="1">
    <location>
        <begin position="141"/>
        <end position="151"/>
    </location>
</feature>
<protein>
    <submittedName>
        <fullName evidence="2">Uncharacterized protein</fullName>
    </submittedName>
</protein>
<name>A0A316HTS8_9PSEU</name>
<dbReference type="EMBL" id="QGHB01000016">
    <property type="protein sequence ID" value="PWK81682.1"/>
    <property type="molecule type" value="Genomic_DNA"/>
</dbReference>
<evidence type="ECO:0000313" key="2">
    <source>
        <dbReference type="EMBL" id="PWK81682.1"/>
    </source>
</evidence>
<dbReference type="Proteomes" id="UP000246005">
    <property type="component" value="Unassembled WGS sequence"/>
</dbReference>
<feature type="region of interest" description="Disordered" evidence="1">
    <location>
        <begin position="98"/>
        <end position="174"/>
    </location>
</feature>
<feature type="compositionally biased region" description="Polar residues" evidence="1">
    <location>
        <begin position="109"/>
        <end position="120"/>
    </location>
</feature>
<evidence type="ECO:0000256" key="1">
    <source>
        <dbReference type="SAM" id="MobiDB-lite"/>
    </source>
</evidence>
<feature type="compositionally biased region" description="Polar residues" evidence="1">
    <location>
        <begin position="239"/>
        <end position="255"/>
    </location>
</feature>
<reference evidence="2 3" key="1">
    <citation type="submission" date="2018-05" db="EMBL/GenBank/DDBJ databases">
        <title>Genomic Encyclopedia of Type Strains, Phase IV (KMG-IV): sequencing the most valuable type-strain genomes for metagenomic binning, comparative biology and taxonomic classification.</title>
        <authorList>
            <person name="Goeker M."/>
        </authorList>
    </citation>
    <scope>NUCLEOTIDE SEQUENCE [LARGE SCALE GENOMIC DNA]</scope>
    <source>
        <strain evidence="2 3">DSM 45480</strain>
    </source>
</reference>
<comment type="caution">
    <text evidence="2">The sequence shown here is derived from an EMBL/GenBank/DDBJ whole genome shotgun (WGS) entry which is preliminary data.</text>
</comment>
<feature type="compositionally biased region" description="Polar residues" evidence="1">
    <location>
        <begin position="160"/>
        <end position="170"/>
    </location>
</feature>
<feature type="region of interest" description="Disordered" evidence="1">
    <location>
        <begin position="230"/>
        <end position="255"/>
    </location>
</feature>